<feature type="domain" description="Major facilitator superfamily (MFS) profile" evidence="6">
    <location>
        <begin position="23"/>
        <end position="476"/>
    </location>
</feature>
<evidence type="ECO:0000256" key="1">
    <source>
        <dbReference type="ARBA" id="ARBA00004651"/>
    </source>
</evidence>
<feature type="transmembrane region" description="Helical" evidence="5">
    <location>
        <begin position="147"/>
        <end position="169"/>
    </location>
</feature>
<feature type="transmembrane region" description="Helical" evidence="5">
    <location>
        <begin position="21"/>
        <end position="47"/>
    </location>
</feature>
<dbReference type="OrthoDB" id="783189at2"/>
<dbReference type="PROSITE" id="PS50850">
    <property type="entry name" value="MFS"/>
    <property type="match status" value="1"/>
</dbReference>
<evidence type="ECO:0000313" key="7">
    <source>
        <dbReference type="EMBL" id="SEH01857.1"/>
    </source>
</evidence>
<dbReference type="CDD" id="cd17321">
    <property type="entry name" value="MFS_MMR_MDR_like"/>
    <property type="match status" value="1"/>
</dbReference>
<feature type="transmembrane region" description="Helical" evidence="5">
    <location>
        <begin position="420"/>
        <end position="443"/>
    </location>
</feature>
<dbReference type="Proteomes" id="UP000236732">
    <property type="component" value="Unassembled WGS sequence"/>
</dbReference>
<dbReference type="InterPro" id="IPR036259">
    <property type="entry name" value="MFS_trans_sf"/>
</dbReference>
<feature type="transmembrane region" description="Helical" evidence="5">
    <location>
        <begin position="239"/>
        <end position="260"/>
    </location>
</feature>
<evidence type="ECO:0000256" key="3">
    <source>
        <dbReference type="ARBA" id="ARBA00022989"/>
    </source>
</evidence>
<keyword evidence="8" id="KW-1185">Reference proteome</keyword>
<protein>
    <submittedName>
        <fullName evidence="7">Drug resistance transporter, EmrB/QacA subfamily</fullName>
    </submittedName>
</protein>
<dbReference type="PANTHER" id="PTHR42718:SF39">
    <property type="entry name" value="ACTINORHODIN TRANSPORTER-RELATED"/>
    <property type="match status" value="1"/>
</dbReference>
<feature type="transmembrane region" description="Helical" evidence="5">
    <location>
        <begin position="181"/>
        <end position="202"/>
    </location>
</feature>
<dbReference type="PANTHER" id="PTHR42718">
    <property type="entry name" value="MAJOR FACILITATOR SUPERFAMILY MULTIDRUG TRANSPORTER MFSC"/>
    <property type="match status" value="1"/>
</dbReference>
<dbReference type="Pfam" id="PF07690">
    <property type="entry name" value="MFS_1"/>
    <property type="match status" value="1"/>
</dbReference>
<feature type="transmembrane region" description="Helical" evidence="5">
    <location>
        <begin position="114"/>
        <end position="135"/>
    </location>
</feature>
<reference evidence="7 8" key="1">
    <citation type="submission" date="2016-10" db="EMBL/GenBank/DDBJ databases">
        <authorList>
            <person name="de Groot N.N."/>
        </authorList>
    </citation>
    <scope>NUCLEOTIDE SEQUENCE [LARGE SCALE GENOMIC DNA]</scope>
    <source>
        <strain evidence="7 8">CGMCC 4.7037</strain>
    </source>
</reference>
<name>A0A1H6EVE2_9ACTN</name>
<dbReference type="EMBL" id="FNVT01000022">
    <property type="protein sequence ID" value="SEH01857.1"/>
    <property type="molecule type" value="Genomic_DNA"/>
</dbReference>
<dbReference type="AlphaFoldDB" id="A0A1H6EVE2"/>
<keyword evidence="3 5" id="KW-1133">Transmembrane helix</keyword>
<feature type="transmembrane region" description="Helical" evidence="5">
    <location>
        <begin position="345"/>
        <end position="367"/>
    </location>
</feature>
<dbReference type="SUPFAM" id="SSF103473">
    <property type="entry name" value="MFS general substrate transporter"/>
    <property type="match status" value="1"/>
</dbReference>
<evidence type="ECO:0000256" key="4">
    <source>
        <dbReference type="ARBA" id="ARBA00023136"/>
    </source>
</evidence>
<feature type="transmembrane region" description="Helical" evidence="5">
    <location>
        <begin position="307"/>
        <end position="333"/>
    </location>
</feature>
<dbReference type="Gene3D" id="1.20.1250.20">
    <property type="entry name" value="MFS general substrate transporter like domains"/>
    <property type="match status" value="1"/>
</dbReference>
<dbReference type="GO" id="GO:0005886">
    <property type="term" value="C:plasma membrane"/>
    <property type="evidence" value="ECO:0007669"/>
    <property type="project" value="UniProtKB-SubCell"/>
</dbReference>
<feature type="transmembrane region" description="Helical" evidence="5">
    <location>
        <begin position="89"/>
        <end position="108"/>
    </location>
</feature>
<proteinExistence type="predicted"/>
<organism evidence="7 8">
    <name type="scientific">Nonomuraea solani</name>
    <dbReference type="NCBI Taxonomy" id="1144553"/>
    <lineage>
        <taxon>Bacteria</taxon>
        <taxon>Bacillati</taxon>
        <taxon>Actinomycetota</taxon>
        <taxon>Actinomycetes</taxon>
        <taxon>Streptosporangiales</taxon>
        <taxon>Streptosporangiaceae</taxon>
        <taxon>Nonomuraea</taxon>
    </lineage>
</organism>
<dbReference type="RefSeq" id="WP_160150663.1">
    <property type="nucleotide sequence ID" value="NZ_FNVT01000022.1"/>
</dbReference>
<evidence type="ECO:0000313" key="8">
    <source>
        <dbReference type="Proteomes" id="UP000236732"/>
    </source>
</evidence>
<feature type="transmembrane region" description="Helical" evidence="5">
    <location>
        <begin position="449"/>
        <end position="471"/>
    </location>
</feature>
<feature type="transmembrane region" description="Helical" evidence="5">
    <location>
        <begin position="373"/>
        <end position="399"/>
    </location>
</feature>
<dbReference type="Gene3D" id="1.20.1720.10">
    <property type="entry name" value="Multidrug resistance protein D"/>
    <property type="match status" value="1"/>
</dbReference>
<gene>
    <name evidence="7" type="ORF">SAMN05444920_122108</name>
</gene>
<feature type="transmembrane region" description="Helical" evidence="5">
    <location>
        <begin position="59"/>
        <end position="77"/>
    </location>
</feature>
<evidence type="ECO:0000256" key="2">
    <source>
        <dbReference type="ARBA" id="ARBA00022692"/>
    </source>
</evidence>
<evidence type="ECO:0000259" key="6">
    <source>
        <dbReference type="PROSITE" id="PS50850"/>
    </source>
</evidence>
<feature type="transmembrane region" description="Helical" evidence="5">
    <location>
        <begin position="280"/>
        <end position="301"/>
    </location>
</feature>
<dbReference type="InterPro" id="IPR020846">
    <property type="entry name" value="MFS_dom"/>
</dbReference>
<keyword evidence="4 5" id="KW-0472">Membrane</keyword>
<dbReference type="PRINTS" id="PR01036">
    <property type="entry name" value="TCRTETB"/>
</dbReference>
<sequence length="482" mass="50101">MAQQSAKDRTVQEPPLRDRRWLGLFFLLLAGVMDLVDATVVNIALPVVRQDLSASYADMQWISSGYALAFALTLVIGGRLGDIAGRRRLFLIGAAGFVVASLLCGLAPAPEALIAARLLQGIMAGAMVPQILAIMTVTFGPEERGKAFALFAGMATLATVGGPPLGAFLTEADVLGLGWRAIFLVNLPLGLVAIAGAVACVRESRSSQRLGLDWIGMIIATVAVFLLLFPLVQGRELGWPAWTFAALAAAVPALIGFVLYERRRTGSALVEMSLFQVRSFVGGILIYLIFMAGIIAFYFVLMVHLQVGLGFTVLAAGLTILPFAIGTPVGAGIAPGLIAKLGRNVIRAGAILVALAMGGLILAVSAAGPDVGFWHLAPALLLGGVGMGMVVTPLFDFVLSEVPGEHAGSASGVLNAFQQIGAATGVAVIGVVFFSLVGARATAETFTGAIQWTLAIQAVIFLVVAGLVALLPHRPAYQEPAP</sequence>
<dbReference type="GO" id="GO:0022857">
    <property type="term" value="F:transmembrane transporter activity"/>
    <property type="evidence" value="ECO:0007669"/>
    <property type="project" value="InterPro"/>
</dbReference>
<dbReference type="InterPro" id="IPR011701">
    <property type="entry name" value="MFS"/>
</dbReference>
<evidence type="ECO:0000256" key="5">
    <source>
        <dbReference type="SAM" id="Phobius"/>
    </source>
</evidence>
<accession>A0A1H6EVE2</accession>
<feature type="transmembrane region" description="Helical" evidence="5">
    <location>
        <begin position="214"/>
        <end position="233"/>
    </location>
</feature>
<keyword evidence="2 5" id="KW-0812">Transmembrane</keyword>
<comment type="subcellular location">
    <subcellularLocation>
        <location evidence="1">Cell membrane</location>
        <topology evidence="1">Multi-pass membrane protein</topology>
    </subcellularLocation>
</comment>